<protein>
    <submittedName>
        <fullName evidence="3">Heavy metal translocating P-type ATPase</fullName>
    </submittedName>
</protein>
<dbReference type="SUPFAM" id="SSF56784">
    <property type="entry name" value="HAD-like"/>
    <property type="match status" value="1"/>
</dbReference>
<organism evidence="3">
    <name type="scientific">mine drainage metagenome</name>
    <dbReference type="NCBI Taxonomy" id="410659"/>
    <lineage>
        <taxon>unclassified sequences</taxon>
        <taxon>metagenomes</taxon>
        <taxon>ecological metagenomes</taxon>
    </lineage>
</organism>
<dbReference type="PANTHER" id="PTHR43520">
    <property type="entry name" value="ATP7, ISOFORM B"/>
    <property type="match status" value="1"/>
</dbReference>
<feature type="non-terminal residue" evidence="3">
    <location>
        <position position="1"/>
    </location>
</feature>
<comment type="caution">
    <text evidence="3">The sequence shown here is derived from an EMBL/GenBank/DDBJ whole genome shotgun (WGS) entry which is preliminary data.</text>
</comment>
<keyword evidence="2" id="KW-1133">Transmembrane helix</keyword>
<keyword evidence="2" id="KW-0472">Membrane</keyword>
<reference evidence="3" key="1">
    <citation type="submission" date="2013-08" db="EMBL/GenBank/DDBJ databases">
        <authorList>
            <person name="Mendez C."/>
            <person name="Richter M."/>
            <person name="Ferrer M."/>
            <person name="Sanchez J."/>
        </authorList>
    </citation>
    <scope>NUCLEOTIDE SEQUENCE</scope>
</reference>
<gene>
    <name evidence="3" type="ORF">B2A_15503</name>
</gene>
<dbReference type="EMBL" id="AUZZ01011289">
    <property type="protein sequence ID" value="EQD26801.1"/>
    <property type="molecule type" value="Genomic_DNA"/>
</dbReference>
<keyword evidence="1" id="KW-1278">Translocase</keyword>
<dbReference type="InterPro" id="IPR036412">
    <property type="entry name" value="HAD-like_sf"/>
</dbReference>
<feature type="transmembrane region" description="Helical" evidence="2">
    <location>
        <begin position="58"/>
        <end position="77"/>
    </location>
</feature>
<name>T0XVH7_9ZZZZ</name>
<accession>T0XVH7</accession>
<dbReference type="PANTHER" id="PTHR43520:SF8">
    <property type="entry name" value="P-TYPE CU(+) TRANSPORTER"/>
    <property type="match status" value="1"/>
</dbReference>
<evidence type="ECO:0000256" key="1">
    <source>
        <dbReference type="ARBA" id="ARBA00022967"/>
    </source>
</evidence>
<dbReference type="AlphaFoldDB" id="T0XVH7"/>
<evidence type="ECO:0000313" key="3">
    <source>
        <dbReference type="EMBL" id="EQD26801.1"/>
    </source>
</evidence>
<reference evidence="3" key="2">
    <citation type="journal article" date="2014" name="ISME J.">
        <title>Microbial stratification in low pH oxic and suboxic macroscopic growths along an acid mine drainage.</title>
        <authorList>
            <person name="Mendez-Garcia C."/>
            <person name="Mesa V."/>
            <person name="Sprenger R.R."/>
            <person name="Richter M."/>
            <person name="Diez M.S."/>
            <person name="Solano J."/>
            <person name="Bargiela R."/>
            <person name="Golyshina O.V."/>
            <person name="Manteca A."/>
            <person name="Ramos J.L."/>
            <person name="Gallego J.R."/>
            <person name="Llorente I."/>
            <person name="Martins Dos Santos V.A."/>
            <person name="Jensen O.N."/>
            <person name="Pelaez A.I."/>
            <person name="Sanchez J."/>
            <person name="Ferrer M."/>
        </authorList>
    </citation>
    <scope>NUCLEOTIDE SEQUENCE</scope>
</reference>
<feature type="transmembrane region" description="Helical" evidence="2">
    <location>
        <begin position="30"/>
        <end position="52"/>
    </location>
</feature>
<keyword evidence="2" id="KW-0812">Transmembrane</keyword>
<dbReference type="GO" id="GO:0005507">
    <property type="term" value="F:copper ion binding"/>
    <property type="evidence" value="ECO:0007669"/>
    <property type="project" value="TreeGrafter"/>
</dbReference>
<dbReference type="GO" id="GO:0055070">
    <property type="term" value="P:copper ion homeostasis"/>
    <property type="evidence" value="ECO:0007669"/>
    <property type="project" value="TreeGrafter"/>
</dbReference>
<dbReference type="GO" id="GO:0016020">
    <property type="term" value="C:membrane"/>
    <property type="evidence" value="ECO:0007669"/>
    <property type="project" value="TreeGrafter"/>
</dbReference>
<sequence>PVTLMRGDLGAILRAIRLSRATLRNIRGNLLFAFLYNGIGVPLAAGVLYPFWGILLSPMIAALTMSLSSVSVVMHALHLRKAPI</sequence>
<dbReference type="GO" id="GO:0043682">
    <property type="term" value="F:P-type divalent copper transporter activity"/>
    <property type="evidence" value="ECO:0007669"/>
    <property type="project" value="TreeGrafter"/>
</dbReference>
<proteinExistence type="predicted"/>
<evidence type="ECO:0000256" key="2">
    <source>
        <dbReference type="SAM" id="Phobius"/>
    </source>
</evidence>